<dbReference type="EMBL" id="JACEIK010001276">
    <property type="protein sequence ID" value="MCD7467853.1"/>
    <property type="molecule type" value="Genomic_DNA"/>
</dbReference>
<accession>A0ABS8TAB4</accession>
<dbReference type="Proteomes" id="UP000823775">
    <property type="component" value="Unassembled WGS sequence"/>
</dbReference>
<proteinExistence type="predicted"/>
<name>A0ABS8TAB4_DATST</name>
<reference evidence="1 2" key="1">
    <citation type="journal article" date="2021" name="BMC Genomics">
        <title>Datura genome reveals duplications of psychoactive alkaloid biosynthetic genes and high mutation rate following tissue culture.</title>
        <authorList>
            <person name="Rajewski A."/>
            <person name="Carter-House D."/>
            <person name="Stajich J."/>
            <person name="Litt A."/>
        </authorList>
    </citation>
    <scope>NUCLEOTIDE SEQUENCE [LARGE SCALE GENOMIC DNA]</scope>
    <source>
        <strain evidence="1">AR-01</strain>
    </source>
</reference>
<gene>
    <name evidence="1" type="ORF">HAX54_005502</name>
</gene>
<protein>
    <submittedName>
        <fullName evidence="1">Uncharacterized protein</fullName>
    </submittedName>
</protein>
<keyword evidence="2" id="KW-1185">Reference proteome</keyword>
<evidence type="ECO:0000313" key="2">
    <source>
        <dbReference type="Proteomes" id="UP000823775"/>
    </source>
</evidence>
<sequence>MEPWVIIRLEITVVTMDLELVCLNGQKFPQLNRDERWFCLMDLERDLGAYVGLLRWTRSAWIGGSAFGGFPVSWCSVDYSEVSRHGINELLTKLVLIHDYEVENLV</sequence>
<evidence type="ECO:0000313" key="1">
    <source>
        <dbReference type="EMBL" id="MCD7467853.1"/>
    </source>
</evidence>
<organism evidence="1 2">
    <name type="scientific">Datura stramonium</name>
    <name type="common">Jimsonweed</name>
    <name type="synonym">Common thornapple</name>
    <dbReference type="NCBI Taxonomy" id="4076"/>
    <lineage>
        <taxon>Eukaryota</taxon>
        <taxon>Viridiplantae</taxon>
        <taxon>Streptophyta</taxon>
        <taxon>Embryophyta</taxon>
        <taxon>Tracheophyta</taxon>
        <taxon>Spermatophyta</taxon>
        <taxon>Magnoliopsida</taxon>
        <taxon>eudicotyledons</taxon>
        <taxon>Gunneridae</taxon>
        <taxon>Pentapetalae</taxon>
        <taxon>asterids</taxon>
        <taxon>lamiids</taxon>
        <taxon>Solanales</taxon>
        <taxon>Solanaceae</taxon>
        <taxon>Solanoideae</taxon>
        <taxon>Datureae</taxon>
        <taxon>Datura</taxon>
    </lineage>
</organism>
<comment type="caution">
    <text evidence="1">The sequence shown here is derived from an EMBL/GenBank/DDBJ whole genome shotgun (WGS) entry which is preliminary data.</text>
</comment>